<sequence length="296" mass="33876">MRKLTNIASGGIFEMGSGKTFEGVAVMTLKDQARLYIKNMTNGRIRKLTRDRILGADIYSVFYGCGFGDDEPSEELIIQLLRDSELPGNVREAIMKGCGDIYAKIVDWMILGEFNDNRLRNARAKNSSDVFIRFCWIIDIVSPPELENYARCLMATLMNQSRNVNICPGILQAAMRAYCGYTNAIDISFLKSLLRVPNLSAYAFSALLSIDPMSSNIEKALKTLWYNQMVFDWPIDAAFLARRAARLRGSDAIIKKVLTALRKDSREKVVCNWRKLENELERREWSRAWLEFIKKR</sequence>
<evidence type="ECO:0000313" key="1">
    <source>
        <dbReference type="EMBL" id="OGY65872.1"/>
    </source>
</evidence>
<dbReference type="EMBL" id="MHJJ01000006">
    <property type="protein sequence ID" value="OGY65872.1"/>
    <property type="molecule type" value="Genomic_DNA"/>
</dbReference>
<proteinExistence type="predicted"/>
<name>A0A1G1ZMP1_9BACT</name>
<dbReference type="Proteomes" id="UP000177942">
    <property type="component" value="Unassembled WGS sequence"/>
</dbReference>
<protein>
    <submittedName>
        <fullName evidence="1">Uncharacterized protein</fullName>
    </submittedName>
</protein>
<evidence type="ECO:0000313" key="2">
    <source>
        <dbReference type="Proteomes" id="UP000177942"/>
    </source>
</evidence>
<organism evidence="1 2">
    <name type="scientific">Candidatus Harrisonbacteria bacterium RIFCSPLOWO2_01_FULL_44_18</name>
    <dbReference type="NCBI Taxonomy" id="1798407"/>
    <lineage>
        <taxon>Bacteria</taxon>
        <taxon>Candidatus Harrisoniibacteriota</taxon>
    </lineage>
</organism>
<gene>
    <name evidence="1" type="ORF">A3A16_02310</name>
</gene>
<accession>A0A1G1ZMP1</accession>
<dbReference type="AlphaFoldDB" id="A0A1G1ZMP1"/>
<comment type="caution">
    <text evidence="1">The sequence shown here is derived from an EMBL/GenBank/DDBJ whole genome shotgun (WGS) entry which is preliminary data.</text>
</comment>
<reference evidence="1 2" key="1">
    <citation type="journal article" date="2016" name="Nat. Commun.">
        <title>Thousands of microbial genomes shed light on interconnected biogeochemical processes in an aquifer system.</title>
        <authorList>
            <person name="Anantharaman K."/>
            <person name="Brown C.T."/>
            <person name="Hug L.A."/>
            <person name="Sharon I."/>
            <person name="Castelle C.J."/>
            <person name="Probst A.J."/>
            <person name="Thomas B.C."/>
            <person name="Singh A."/>
            <person name="Wilkins M.J."/>
            <person name="Karaoz U."/>
            <person name="Brodie E.L."/>
            <person name="Williams K.H."/>
            <person name="Hubbard S.S."/>
            <person name="Banfield J.F."/>
        </authorList>
    </citation>
    <scope>NUCLEOTIDE SEQUENCE [LARGE SCALE GENOMIC DNA]</scope>
</reference>